<dbReference type="AlphaFoldDB" id="A0A8J6DVH7"/>
<protein>
    <submittedName>
        <fullName evidence="11">Junctional adhesion molecule-like</fullName>
    </submittedName>
</protein>
<evidence type="ECO:0000256" key="5">
    <source>
        <dbReference type="ARBA" id="ARBA00023136"/>
    </source>
</evidence>
<keyword evidence="8" id="KW-0393">Immunoglobulin domain</keyword>
<feature type="transmembrane region" description="Helical" evidence="9">
    <location>
        <begin position="306"/>
        <end position="327"/>
    </location>
</feature>
<evidence type="ECO:0000256" key="2">
    <source>
        <dbReference type="ARBA" id="ARBA00022692"/>
    </source>
</evidence>
<dbReference type="PANTHER" id="PTHR13869">
    <property type="entry name" value="MYELIN P0 RELATED"/>
    <property type="match status" value="1"/>
</dbReference>
<dbReference type="GO" id="GO:0035696">
    <property type="term" value="P:monocyte extravasation"/>
    <property type="evidence" value="ECO:0007669"/>
    <property type="project" value="TreeGrafter"/>
</dbReference>
<dbReference type="GO" id="GO:0050839">
    <property type="term" value="F:cell adhesion molecule binding"/>
    <property type="evidence" value="ECO:0007669"/>
    <property type="project" value="TreeGrafter"/>
</dbReference>
<dbReference type="Proteomes" id="UP000700334">
    <property type="component" value="Unassembled WGS sequence"/>
</dbReference>
<dbReference type="PANTHER" id="PTHR13869:SF22">
    <property type="entry name" value="JUNCTIONAL ADHESION MOLECULE-LIKE"/>
    <property type="match status" value="1"/>
</dbReference>
<dbReference type="EMBL" id="JAGFMF010011443">
    <property type="protein sequence ID" value="KAG8522204.1"/>
    <property type="molecule type" value="Genomic_DNA"/>
</dbReference>
<dbReference type="Pfam" id="PF07686">
    <property type="entry name" value="V-set"/>
    <property type="match status" value="2"/>
</dbReference>
<dbReference type="GO" id="GO:0072672">
    <property type="term" value="P:neutrophil extravasation"/>
    <property type="evidence" value="ECO:0007669"/>
    <property type="project" value="TreeGrafter"/>
</dbReference>
<feature type="domain" description="Ig-like" evidence="10">
    <location>
        <begin position="1"/>
        <end position="93"/>
    </location>
</feature>
<name>A0A8J6DVH7_GALPY</name>
<keyword evidence="3" id="KW-0732">Signal</keyword>
<evidence type="ECO:0000256" key="7">
    <source>
        <dbReference type="ARBA" id="ARBA00023180"/>
    </source>
</evidence>
<accession>A0A8J6DVH7</accession>
<keyword evidence="7" id="KW-0325">Glycoprotein</keyword>
<dbReference type="PROSITE" id="PS50835">
    <property type="entry name" value="IG_LIKE"/>
    <property type="match status" value="2"/>
</dbReference>
<evidence type="ECO:0000256" key="9">
    <source>
        <dbReference type="SAM" id="Phobius"/>
    </source>
</evidence>
<keyword evidence="12" id="KW-1185">Reference proteome</keyword>
<dbReference type="InterPro" id="IPR013783">
    <property type="entry name" value="Ig-like_fold"/>
</dbReference>
<evidence type="ECO:0000256" key="3">
    <source>
        <dbReference type="ARBA" id="ARBA00022729"/>
    </source>
</evidence>
<evidence type="ECO:0000256" key="1">
    <source>
        <dbReference type="ARBA" id="ARBA00004479"/>
    </source>
</evidence>
<evidence type="ECO:0000256" key="8">
    <source>
        <dbReference type="ARBA" id="ARBA00023319"/>
    </source>
</evidence>
<keyword evidence="4 9" id="KW-1133">Transmembrane helix</keyword>
<dbReference type="InterPro" id="IPR000920">
    <property type="entry name" value="Myelin_P0-rel"/>
</dbReference>
<dbReference type="InterPro" id="IPR007110">
    <property type="entry name" value="Ig-like_dom"/>
</dbReference>
<dbReference type="Gene3D" id="2.60.40.10">
    <property type="entry name" value="Immunoglobulins"/>
    <property type="match status" value="2"/>
</dbReference>
<evidence type="ECO:0000256" key="4">
    <source>
        <dbReference type="ARBA" id="ARBA00022989"/>
    </source>
</evidence>
<comment type="subcellular location">
    <subcellularLocation>
        <location evidence="1">Membrane</location>
        <topology evidence="1">Single-pass type I membrane protein</topology>
    </subcellularLocation>
</comment>
<dbReference type="GO" id="GO:0005886">
    <property type="term" value="C:plasma membrane"/>
    <property type="evidence" value="ECO:0007669"/>
    <property type="project" value="TreeGrafter"/>
</dbReference>
<proteinExistence type="predicted"/>
<dbReference type="SMART" id="SM00409">
    <property type="entry name" value="IG"/>
    <property type="match status" value="2"/>
</dbReference>
<reference evidence="11" key="1">
    <citation type="journal article" date="2021" name="Evol. Appl.">
        <title>The genome of the Pyrenean desman and the effects of bottlenecks and inbreeding on the genomic landscape of an endangered species.</title>
        <authorList>
            <person name="Escoda L."/>
            <person name="Castresana J."/>
        </authorList>
    </citation>
    <scope>NUCLEOTIDE SEQUENCE</scope>
    <source>
        <strain evidence="11">IBE-C5619</strain>
    </source>
</reference>
<keyword evidence="5 9" id="KW-0472">Membrane</keyword>
<evidence type="ECO:0000313" key="11">
    <source>
        <dbReference type="EMBL" id="KAG8522204.1"/>
    </source>
</evidence>
<dbReference type="InterPro" id="IPR003599">
    <property type="entry name" value="Ig_sub"/>
</dbReference>
<dbReference type="SUPFAM" id="SSF48726">
    <property type="entry name" value="Immunoglobulin"/>
    <property type="match status" value="2"/>
</dbReference>
<keyword evidence="2 9" id="KW-0812">Transmembrane</keyword>
<comment type="caution">
    <text evidence="11">The sequence shown here is derived from an EMBL/GenBank/DDBJ whole genome shotgun (WGS) entry which is preliminary data.</text>
</comment>
<dbReference type="InterPro" id="IPR013106">
    <property type="entry name" value="Ig_V-set"/>
</dbReference>
<gene>
    <name evidence="11" type="ORF">J0S82_007812</name>
</gene>
<sequence>MGCVFQSTEEKHVTKVDWMFSSEEGAKEEYVLYYYANLSVPVGRFQNRTRLAGDVLHWDGSLLLQNVKEADQGTYTCEMRLEMESVVLKQTVVLHVLPEEPSELTIHVGDSTQMGCVFQSTAKKRVTMVEWMFSPEESAKVMERNQHCSRRFWPMVSGELGERGIRRALGEWGIWASGSPRGAVVYLNVTHQMEVIPGLVVRFTTSCACEESVLHYNPKFNAPVGYSQNRGRFQNRVMLVGDISRNDGSIMLQGVKESDRGSYTCSIYLGKLKFRKTIVLHVILTESQRLVTSEAPKLQILGGDQLVIIVGIVCATVLLLPVLIVIAKRIHRNA</sequence>
<feature type="non-terminal residue" evidence="11">
    <location>
        <position position="1"/>
    </location>
</feature>
<dbReference type="OrthoDB" id="10012075at2759"/>
<evidence type="ECO:0000259" key="10">
    <source>
        <dbReference type="PROSITE" id="PS50835"/>
    </source>
</evidence>
<feature type="domain" description="Ig-like" evidence="10">
    <location>
        <begin position="180"/>
        <end position="267"/>
    </location>
</feature>
<dbReference type="GO" id="GO:0007157">
    <property type="term" value="P:heterophilic cell-cell adhesion via plasma membrane cell adhesion molecules"/>
    <property type="evidence" value="ECO:0007669"/>
    <property type="project" value="TreeGrafter"/>
</dbReference>
<dbReference type="InterPro" id="IPR036179">
    <property type="entry name" value="Ig-like_dom_sf"/>
</dbReference>
<dbReference type="GO" id="GO:0030593">
    <property type="term" value="P:neutrophil chemotaxis"/>
    <property type="evidence" value="ECO:0007669"/>
    <property type="project" value="TreeGrafter"/>
</dbReference>
<organism evidence="11 12">
    <name type="scientific">Galemys pyrenaicus</name>
    <name type="common">Iberian desman</name>
    <name type="synonym">Pyrenean desman</name>
    <dbReference type="NCBI Taxonomy" id="202257"/>
    <lineage>
        <taxon>Eukaryota</taxon>
        <taxon>Metazoa</taxon>
        <taxon>Chordata</taxon>
        <taxon>Craniata</taxon>
        <taxon>Vertebrata</taxon>
        <taxon>Euteleostomi</taxon>
        <taxon>Mammalia</taxon>
        <taxon>Eutheria</taxon>
        <taxon>Laurasiatheria</taxon>
        <taxon>Eulipotyphla</taxon>
        <taxon>Talpidae</taxon>
        <taxon>Galemys</taxon>
    </lineage>
</organism>
<evidence type="ECO:0000313" key="12">
    <source>
        <dbReference type="Proteomes" id="UP000700334"/>
    </source>
</evidence>
<evidence type="ECO:0000256" key="6">
    <source>
        <dbReference type="ARBA" id="ARBA00023157"/>
    </source>
</evidence>
<keyword evidence="6" id="KW-1015">Disulfide bond</keyword>